<protein>
    <recommendedName>
        <fullName evidence="1">UPF0311 protein GCM10017655_16440</fullName>
    </recommendedName>
</protein>
<feature type="signal peptide" evidence="2">
    <location>
        <begin position="1"/>
        <end position="24"/>
    </location>
</feature>
<accession>A0A9W6K496</accession>
<comment type="caution">
    <text evidence="3">The sequence shown here is derived from an EMBL/GenBank/DDBJ whole genome shotgun (WGS) entry which is preliminary data.</text>
</comment>
<gene>
    <name evidence="3" type="ORF">GCM10017655_16440</name>
</gene>
<dbReference type="HAMAP" id="MF_00775">
    <property type="entry name" value="UPF0311"/>
    <property type="match status" value="1"/>
</dbReference>
<dbReference type="RefSeq" id="WP_271194786.1">
    <property type="nucleotide sequence ID" value="NZ_BSFN01000003.1"/>
</dbReference>
<proteinExistence type="inferred from homology"/>
<feature type="chain" id="PRO_5040974143" description="UPF0311 protein GCM10017655_16440" evidence="2">
    <location>
        <begin position="25"/>
        <end position="186"/>
    </location>
</feature>
<sequence>MTTRHKLLLALSLTSLLGLSTVQADDLKETKANRVTNELVMQIHVKLGPEEDMGQGADGHRINYPIIGGTFVGKGLKGTVVPGGADMSVERADGVTLIEALYRLKTDDGQIIIIHNPGIWRPNADGLAKQAKGQELAEADYYCRTTPSFKTQPGNYAWLSDYVYVGTIDDVSDDEVLIGVYRVDGA</sequence>
<organism evidence="3 4">
    <name type="scientific">Pseudomonas turukhanskensis</name>
    <dbReference type="NCBI Taxonomy" id="1806536"/>
    <lineage>
        <taxon>Bacteria</taxon>
        <taxon>Pseudomonadati</taxon>
        <taxon>Pseudomonadota</taxon>
        <taxon>Gammaproteobacteria</taxon>
        <taxon>Pseudomonadales</taxon>
        <taxon>Pseudomonadaceae</taxon>
        <taxon>Pseudomonas</taxon>
    </lineage>
</organism>
<name>A0A9W6K496_9PSED</name>
<reference evidence="3" key="1">
    <citation type="journal article" date="2014" name="Int. J. Syst. Evol. Microbiol.">
        <title>Complete genome sequence of Corynebacterium casei LMG S-19264T (=DSM 44701T), isolated from a smear-ripened cheese.</title>
        <authorList>
            <consortium name="US DOE Joint Genome Institute (JGI-PGF)"/>
            <person name="Walter F."/>
            <person name="Albersmeier A."/>
            <person name="Kalinowski J."/>
            <person name="Ruckert C."/>
        </authorList>
    </citation>
    <scope>NUCLEOTIDE SEQUENCE</scope>
    <source>
        <strain evidence="3">VKM B-2935</strain>
    </source>
</reference>
<comment type="similarity">
    <text evidence="1">Belongs to the UPF0311 family.</text>
</comment>
<dbReference type="PANTHER" id="PTHR37315:SF1">
    <property type="entry name" value="UPF0311 PROTEIN BLR7842"/>
    <property type="match status" value="1"/>
</dbReference>
<keyword evidence="4" id="KW-1185">Reference proteome</keyword>
<evidence type="ECO:0000313" key="3">
    <source>
        <dbReference type="EMBL" id="GLK88582.1"/>
    </source>
</evidence>
<dbReference type="PANTHER" id="PTHR37315">
    <property type="entry name" value="UPF0311 PROTEIN BLR7842"/>
    <property type="match status" value="1"/>
</dbReference>
<evidence type="ECO:0000313" key="4">
    <source>
        <dbReference type="Proteomes" id="UP001143328"/>
    </source>
</evidence>
<dbReference type="AlphaFoldDB" id="A0A9W6K496"/>
<dbReference type="EMBL" id="BSFN01000003">
    <property type="protein sequence ID" value="GLK88582.1"/>
    <property type="molecule type" value="Genomic_DNA"/>
</dbReference>
<evidence type="ECO:0000256" key="1">
    <source>
        <dbReference type="HAMAP-Rule" id="MF_00775"/>
    </source>
</evidence>
<evidence type="ECO:0000256" key="2">
    <source>
        <dbReference type="SAM" id="SignalP"/>
    </source>
</evidence>
<reference evidence="3" key="2">
    <citation type="submission" date="2023-01" db="EMBL/GenBank/DDBJ databases">
        <authorList>
            <person name="Sun Q."/>
            <person name="Evtushenko L."/>
        </authorList>
    </citation>
    <scope>NUCLEOTIDE SEQUENCE</scope>
    <source>
        <strain evidence="3">VKM B-2935</strain>
    </source>
</reference>
<dbReference type="InterPro" id="IPR020915">
    <property type="entry name" value="UPF0311"/>
</dbReference>
<dbReference type="Pfam" id="PF11578">
    <property type="entry name" value="DUF3237"/>
    <property type="match status" value="1"/>
</dbReference>
<dbReference type="Gene3D" id="2.40.160.20">
    <property type="match status" value="1"/>
</dbReference>
<keyword evidence="2" id="KW-0732">Signal</keyword>
<dbReference type="Proteomes" id="UP001143328">
    <property type="component" value="Unassembled WGS sequence"/>
</dbReference>